<evidence type="ECO:0000313" key="1">
    <source>
        <dbReference type="EMBL" id="BAE89297.1"/>
    </source>
</evidence>
<protein>
    <submittedName>
        <fullName evidence="1">Macaca fascicularis brain cDNA, clone: QflA-17251</fullName>
    </submittedName>
</protein>
<proteinExistence type="evidence at transcript level"/>
<reference evidence="1" key="1">
    <citation type="journal article" date="2007" name="PLoS Biol.">
        <title>Rate of evolution in brain-expressed genes in humans and other primates.</title>
        <authorList>
            <person name="Wang H.-Y."/>
            <person name="Chien H.-C."/>
            <person name="Osada N."/>
            <person name="Hashimoto K."/>
            <person name="Sugano S."/>
            <person name="Gojobori T."/>
            <person name="Chou C.-K."/>
            <person name="Tsai S.-F."/>
            <person name="Wu C.-I."/>
            <person name="Shen C.-K.J."/>
        </authorList>
    </citation>
    <scope>NUCLEOTIDE SEQUENCE</scope>
</reference>
<dbReference type="EMBL" id="AB172235">
    <property type="protein sequence ID" value="BAE89297.1"/>
    <property type="molecule type" value="mRNA"/>
</dbReference>
<sequence>MNHSIFKACNNNPLPRSSLYTLWGNYEIVLHHFPPKECKEQEK</sequence>
<accession>I7GBR9</accession>
<organism evidence="1">
    <name type="scientific">Macaca fascicularis</name>
    <name type="common">Crab-eating macaque</name>
    <name type="synonym">Cynomolgus monkey</name>
    <dbReference type="NCBI Taxonomy" id="9541"/>
    <lineage>
        <taxon>Eukaryota</taxon>
        <taxon>Metazoa</taxon>
        <taxon>Chordata</taxon>
        <taxon>Craniata</taxon>
        <taxon>Vertebrata</taxon>
        <taxon>Euteleostomi</taxon>
        <taxon>Mammalia</taxon>
        <taxon>Eutheria</taxon>
        <taxon>Euarchontoglires</taxon>
        <taxon>Primates</taxon>
        <taxon>Haplorrhini</taxon>
        <taxon>Catarrhini</taxon>
        <taxon>Cercopithecidae</taxon>
        <taxon>Cercopithecinae</taxon>
        <taxon>Macaca</taxon>
    </lineage>
</organism>
<name>I7GBR9_MACFA</name>
<dbReference type="AlphaFoldDB" id="I7GBR9"/>